<feature type="region of interest" description="Disordered" evidence="1">
    <location>
        <begin position="68"/>
        <end position="97"/>
    </location>
</feature>
<gene>
    <name evidence="2" type="ORF">POZ24_16050</name>
</gene>
<protein>
    <submittedName>
        <fullName evidence="2">Uncharacterized protein</fullName>
    </submittedName>
</protein>
<organism evidence="2 3">
    <name type="scientific">Bacteroides uniformis</name>
    <dbReference type="NCBI Taxonomy" id="820"/>
    <lineage>
        <taxon>Bacteria</taxon>
        <taxon>Pseudomonadati</taxon>
        <taxon>Bacteroidota</taxon>
        <taxon>Bacteroidia</taxon>
        <taxon>Bacteroidales</taxon>
        <taxon>Bacteroidaceae</taxon>
        <taxon>Bacteroides</taxon>
    </lineage>
</organism>
<dbReference type="Proteomes" id="UP001213309">
    <property type="component" value="Unassembled WGS sequence"/>
</dbReference>
<accession>A0AAW6GTG1</accession>
<evidence type="ECO:0000313" key="2">
    <source>
        <dbReference type="EMBL" id="MDC1881515.1"/>
    </source>
</evidence>
<proteinExistence type="predicted"/>
<reference evidence="2" key="1">
    <citation type="submission" date="2022-10" db="EMBL/GenBank/DDBJ databases">
        <title>Human gut microbiome strain richness.</title>
        <authorList>
            <person name="Chen-Liaw A."/>
        </authorList>
    </citation>
    <scope>NUCLEOTIDE SEQUENCE</scope>
    <source>
        <strain evidence="2">1001713st2_A4_1001713B170214_170313</strain>
    </source>
</reference>
<dbReference type="EMBL" id="JAQNSG010000016">
    <property type="protein sequence ID" value="MDC1881515.1"/>
    <property type="molecule type" value="Genomic_DNA"/>
</dbReference>
<sequence>MAHSKKKKERLTDEASMFSFVCKPFPLFLLISRQSLVSVAGCPKCVWLAVARFSGGIRSKLFEEDSARNGSAARPCQCRQSHTPPLHPSIGDRWLTG</sequence>
<dbReference type="RefSeq" id="WP_196072654.1">
    <property type="nucleotide sequence ID" value="NZ_JADPCT010000272.1"/>
</dbReference>
<name>A0AAW6GTG1_BACUN</name>
<evidence type="ECO:0000313" key="3">
    <source>
        <dbReference type="Proteomes" id="UP001213309"/>
    </source>
</evidence>
<dbReference type="AlphaFoldDB" id="A0AAW6GTG1"/>
<comment type="caution">
    <text evidence="2">The sequence shown here is derived from an EMBL/GenBank/DDBJ whole genome shotgun (WGS) entry which is preliminary data.</text>
</comment>
<evidence type="ECO:0000256" key="1">
    <source>
        <dbReference type="SAM" id="MobiDB-lite"/>
    </source>
</evidence>